<dbReference type="AlphaFoldDB" id="A0A9W6LK95"/>
<dbReference type="InterPro" id="IPR011051">
    <property type="entry name" value="RmlC_Cupin_sf"/>
</dbReference>
<dbReference type="Pfam" id="PF17954">
    <property type="entry name" value="Pirin_C_2"/>
    <property type="match status" value="1"/>
</dbReference>
<proteinExistence type="predicted"/>
<comment type="caution">
    <text evidence="2">The sequence shown here is derived from an EMBL/GenBank/DDBJ whole genome shotgun (WGS) entry which is preliminary data.</text>
</comment>
<name>A0A9W6LK95_9BACT</name>
<sequence length="112" mass="12528">MKMLNTRNFIRNLTSGEYIIGVENTGSHACYMIYGVLKSEDKPRLIKPGKGHEEIVLILSGRVKFNDKILEAGDSFHIVEEESCFIENIGDSEVIYIISGGHSEKGHHFSST</sequence>
<accession>A0A9W6LK95</accession>
<evidence type="ECO:0000313" key="2">
    <source>
        <dbReference type="EMBL" id="GLI53477.1"/>
    </source>
</evidence>
<evidence type="ECO:0000313" key="3">
    <source>
        <dbReference type="Proteomes" id="UP001144297"/>
    </source>
</evidence>
<feature type="domain" description="Quercetin 2,3-dioxygenase C-terminal cupin" evidence="1">
    <location>
        <begin position="50"/>
        <end position="96"/>
    </location>
</feature>
<dbReference type="InterPro" id="IPR041602">
    <property type="entry name" value="Quercetinase_C"/>
</dbReference>
<gene>
    <name evidence="2" type="ORF">TISLANDTSLP1_11700</name>
</gene>
<evidence type="ECO:0000259" key="1">
    <source>
        <dbReference type="Pfam" id="PF17954"/>
    </source>
</evidence>
<dbReference type="Proteomes" id="UP001144297">
    <property type="component" value="Unassembled WGS sequence"/>
</dbReference>
<organism evidence="2 3">
    <name type="scientific">Thermodesulfovibrio yellowstonii</name>
    <dbReference type="NCBI Taxonomy" id="28262"/>
    <lineage>
        <taxon>Bacteria</taxon>
        <taxon>Pseudomonadati</taxon>
        <taxon>Nitrospirota</taxon>
        <taxon>Thermodesulfovibrionia</taxon>
        <taxon>Thermodesulfovibrionales</taxon>
        <taxon>Thermodesulfovibrionaceae</taxon>
        <taxon>Thermodesulfovibrio</taxon>
    </lineage>
</organism>
<dbReference type="SUPFAM" id="SSF51182">
    <property type="entry name" value="RmlC-like cupins"/>
    <property type="match status" value="1"/>
</dbReference>
<reference evidence="2" key="1">
    <citation type="submission" date="2022-12" db="EMBL/GenBank/DDBJ databases">
        <title>Reference genome sequencing for broad-spectrum identification of bacterial and archaeal isolates by mass spectrometry.</title>
        <authorList>
            <person name="Sekiguchi Y."/>
            <person name="Tourlousse D.M."/>
        </authorList>
    </citation>
    <scope>NUCLEOTIDE SEQUENCE</scope>
    <source>
        <strain evidence="2">TSL-P1</strain>
    </source>
</reference>
<dbReference type="EMBL" id="BSDX01000001">
    <property type="protein sequence ID" value="GLI53477.1"/>
    <property type="molecule type" value="Genomic_DNA"/>
</dbReference>
<protein>
    <recommendedName>
        <fullName evidence="1">Quercetin 2,3-dioxygenase C-terminal cupin domain-containing protein</fullName>
    </recommendedName>
</protein>
<keyword evidence="3" id="KW-1185">Reference proteome</keyword>